<dbReference type="AlphaFoldDB" id="A0AAU6VCV1"/>
<feature type="domain" description="RNA polymerase sigma-70 ECF-like HTH" evidence="1">
    <location>
        <begin position="1"/>
        <end position="185"/>
    </location>
</feature>
<proteinExistence type="predicted"/>
<reference evidence="2" key="1">
    <citation type="submission" date="2022-03" db="EMBL/GenBank/DDBJ databases">
        <title>Sea Food Isolates.</title>
        <authorList>
            <person name="Li c."/>
        </authorList>
    </citation>
    <scope>NUCLEOTIDE SEQUENCE</scope>
    <source>
        <strain evidence="2">19MO03SA05</strain>
    </source>
</reference>
<dbReference type="NCBIfam" id="TIGR02999">
    <property type="entry name" value="Sig-70_X6"/>
    <property type="match status" value="1"/>
</dbReference>
<dbReference type="InterPro" id="IPR013324">
    <property type="entry name" value="RNA_pol_sigma_r3/r4-like"/>
</dbReference>
<dbReference type="InterPro" id="IPR053812">
    <property type="entry name" value="HTH_Sigma70_ECF-like"/>
</dbReference>
<dbReference type="NCBIfam" id="TIGR02937">
    <property type="entry name" value="sigma70-ECF"/>
    <property type="match status" value="1"/>
</dbReference>
<evidence type="ECO:0000259" key="1">
    <source>
        <dbReference type="Pfam" id="PF07638"/>
    </source>
</evidence>
<dbReference type="GO" id="GO:0003700">
    <property type="term" value="F:DNA-binding transcription factor activity"/>
    <property type="evidence" value="ECO:0007669"/>
    <property type="project" value="InterPro"/>
</dbReference>
<dbReference type="InterPro" id="IPR014284">
    <property type="entry name" value="RNA_pol_sigma-70_dom"/>
</dbReference>
<dbReference type="GO" id="GO:0006352">
    <property type="term" value="P:DNA-templated transcription initiation"/>
    <property type="evidence" value="ECO:0007669"/>
    <property type="project" value="InterPro"/>
</dbReference>
<dbReference type="EMBL" id="CP095350">
    <property type="protein sequence ID" value="XAG84417.1"/>
    <property type="molecule type" value="Genomic_DNA"/>
</dbReference>
<protein>
    <submittedName>
        <fullName evidence="2">ECF-type sigma factor</fullName>
    </submittedName>
</protein>
<dbReference type="SUPFAM" id="SSF88659">
    <property type="entry name" value="Sigma3 and sigma4 domains of RNA polymerase sigma factors"/>
    <property type="match status" value="1"/>
</dbReference>
<evidence type="ECO:0000313" key="2">
    <source>
        <dbReference type="EMBL" id="XAG84417.1"/>
    </source>
</evidence>
<gene>
    <name evidence="2" type="ORF">MRM63_13075</name>
</gene>
<dbReference type="Pfam" id="PF07638">
    <property type="entry name" value="Sigma70_ECF"/>
    <property type="match status" value="1"/>
</dbReference>
<sequence length="187" mass="21849">MNHFTQILHQWQQGDKEAEAQLYQLAYQQLRRLAEQERRKNIAKYGHDNPVLSEELYNTTVLVHEAYIKLAQADLQQIRHQREFLLLAAKVMGQILIDHARTVQAQKRQATVSLPTPAEANVEQLILLDQTLDSFTVRYPRQSNALKLKYFLGLKINEISQLLECSTSLIEKDLKFAQSWLQLRMHQ</sequence>
<accession>A0AAU6VCV1</accession>
<dbReference type="InterPro" id="IPR036388">
    <property type="entry name" value="WH-like_DNA-bd_sf"/>
</dbReference>
<dbReference type="InterPro" id="IPR011517">
    <property type="entry name" value="RNA_pol_sigma70_ECF-like"/>
</dbReference>
<organism evidence="2">
    <name type="scientific">bacterium 19MO03SA05</name>
    <dbReference type="NCBI Taxonomy" id="2920620"/>
    <lineage>
        <taxon>Bacteria</taxon>
    </lineage>
</organism>
<name>A0AAU6VCV1_UNCXX</name>
<dbReference type="Gene3D" id="1.10.10.10">
    <property type="entry name" value="Winged helix-like DNA-binding domain superfamily/Winged helix DNA-binding domain"/>
    <property type="match status" value="1"/>
</dbReference>